<dbReference type="Gene3D" id="3.40.47.10">
    <property type="match status" value="1"/>
</dbReference>
<reference evidence="2 3" key="1">
    <citation type="journal article" date="2015" name="Nature">
        <title>rRNA introns, odd ribosomes, and small enigmatic genomes across a large radiation of phyla.</title>
        <authorList>
            <person name="Brown C.T."/>
            <person name="Hug L.A."/>
            <person name="Thomas B.C."/>
            <person name="Sharon I."/>
            <person name="Castelle C.J."/>
            <person name="Singh A."/>
            <person name="Wilkins M.J."/>
            <person name="Williams K.H."/>
            <person name="Banfield J.F."/>
        </authorList>
    </citation>
    <scope>NUCLEOTIDE SEQUENCE [LARGE SCALE GENOMIC DNA]</scope>
</reference>
<dbReference type="GO" id="GO:0044550">
    <property type="term" value="P:secondary metabolite biosynthetic process"/>
    <property type="evidence" value="ECO:0007669"/>
    <property type="project" value="TreeGrafter"/>
</dbReference>
<dbReference type="Pfam" id="PF08545">
    <property type="entry name" value="ACP_syn_III"/>
    <property type="match status" value="1"/>
</dbReference>
<dbReference type="STRING" id="1618345.UT18_C0024G0019"/>
<proteinExistence type="predicted"/>
<dbReference type="SUPFAM" id="SSF53901">
    <property type="entry name" value="Thiolase-like"/>
    <property type="match status" value="1"/>
</dbReference>
<sequence length="169" mass="18231">MEQRIGIVGLGAYAPPTCVSNRALERHLKLAPGFIEPRTGIKERRRVKLGDKAYNLATIAAQKAMIDGQVSADEIDLIIVATSTPDNLFPSTACMVQRELGIESCMSFDLSAACAGFMYGYQIAETMLHHSDRFSTALVIGVDLLTRNTSKEDPSTAILFGDAAEPHGS</sequence>
<dbReference type="EMBL" id="LBVV01000024">
    <property type="protein sequence ID" value="KKQ93230.1"/>
    <property type="molecule type" value="Genomic_DNA"/>
</dbReference>
<dbReference type="Proteomes" id="UP000034207">
    <property type="component" value="Unassembled WGS sequence"/>
</dbReference>
<feature type="domain" description="Beta-ketoacyl-[acyl-carrier-protein] synthase III N-terminal" evidence="1">
    <location>
        <begin position="108"/>
        <end position="164"/>
    </location>
</feature>
<dbReference type="InterPro" id="IPR016039">
    <property type="entry name" value="Thiolase-like"/>
</dbReference>
<dbReference type="GO" id="GO:0006633">
    <property type="term" value="P:fatty acid biosynthetic process"/>
    <property type="evidence" value="ECO:0007669"/>
    <property type="project" value="InterPro"/>
</dbReference>
<dbReference type="InterPro" id="IPR013751">
    <property type="entry name" value="ACP_syn_III_N"/>
</dbReference>
<evidence type="ECO:0000259" key="1">
    <source>
        <dbReference type="Pfam" id="PF08545"/>
    </source>
</evidence>
<accession>A0A0G0LYZ3</accession>
<name>A0A0G0LYZ3_UNCC2</name>
<evidence type="ECO:0000313" key="3">
    <source>
        <dbReference type="Proteomes" id="UP000034207"/>
    </source>
</evidence>
<dbReference type="GO" id="GO:0004315">
    <property type="term" value="F:3-oxoacyl-[acyl-carrier-protein] synthase activity"/>
    <property type="evidence" value="ECO:0007669"/>
    <property type="project" value="InterPro"/>
</dbReference>
<evidence type="ECO:0000313" key="2">
    <source>
        <dbReference type="EMBL" id="KKQ93230.1"/>
    </source>
</evidence>
<dbReference type="PATRIC" id="fig|1618345.3.peg.1093"/>
<protein>
    <submittedName>
        <fullName evidence="2">3-oxoacyl-(Acyl carrier protein) synthase III</fullName>
    </submittedName>
</protein>
<organism evidence="2 3">
    <name type="scientific">candidate division CPR2 bacterium GW2011_GWC2_39_10</name>
    <dbReference type="NCBI Taxonomy" id="1618345"/>
    <lineage>
        <taxon>Bacteria</taxon>
        <taxon>Bacteria division CPR2</taxon>
    </lineage>
</organism>
<dbReference type="AlphaFoldDB" id="A0A0G0LYZ3"/>
<dbReference type="PANTHER" id="PTHR34069:SF2">
    <property type="entry name" value="BETA-KETOACYL-[ACYL-CARRIER-PROTEIN] SYNTHASE III"/>
    <property type="match status" value="1"/>
</dbReference>
<comment type="caution">
    <text evidence="2">The sequence shown here is derived from an EMBL/GenBank/DDBJ whole genome shotgun (WGS) entry which is preliminary data.</text>
</comment>
<gene>
    <name evidence="2" type="ORF">UT18_C0024G0019</name>
</gene>
<dbReference type="PANTHER" id="PTHR34069">
    <property type="entry name" value="3-OXOACYL-[ACYL-CARRIER-PROTEIN] SYNTHASE 3"/>
    <property type="match status" value="1"/>
</dbReference>